<dbReference type="InParanoid" id="E5AAB1"/>
<sequence length="63" mass="7007">MPTRCCLTACYSGALHIPFRRTSICLILPHFYEEVPFSEISPSLAKCPSFAMGSSLSVQIVIW</sequence>
<dbReference type="HOGENOM" id="CLU_2886252_0_0_1"/>
<dbReference type="Proteomes" id="UP000002668">
    <property type="component" value="Genome"/>
</dbReference>
<organism evidence="2">
    <name type="scientific">Leptosphaeria maculans (strain JN3 / isolate v23.1.3 / race Av1-4-5-6-7-8)</name>
    <name type="common">Blackleg fungus</name>
    <name type="synonym">Phoma lingam</name>
    <dbReference type="NCBI Taxonomy" id="985895"/>
    <lineage>
        <taxon>Eukaryota</taxon>
        <taxon>Fungi</taxon>
        <taxon>Dikarya</taxon>
        <taxon>Ascomycota</taxon>
        <taxon>Pezizomycotina</taxon>
        <taxon>Dothideomycetes</taxon>
        <taxon>Pleosporomycetidae</taxon>
        <taxon>Pleosporales</taxon>
        <taxon>Pleosporineae</taxon>
        <taxon>Leptosphaeriaceae</taxon>
        <taxon>Plenodomus</taxon>
        <taxon>Plenodomus lingam/Leptosphaeria maculans species complex</taxon>
    </lineage>
</organism>
<gene>
    <name evidence="1" type="ORF">LEMA_P017320.1</name>
</gene>
<evidence type="ECO:0000313" key="2">
    <source>
        <dbReference type="Proteomes" id="UP000002668"/>
    </source>
</evidence>
<evidence type="ECO:0000313" key="1">
    <source>
        <dbReference type="EMBL" id="CBY00602.1"/>
    </source>
</evidence>
<dbReference type="VEuPathDB" id="FungiDB:LEMA_P017320.1"/>
<dbReference type="EMBL" id="FP929138">
    <property type="protein sequence ID" value="CBY00602.1"/>
    <property type="molecule type" value="Genomic_DNA"/>
</dbReference>
<keyword evidence="2" id="KW-1185">Reference proteome</keyword>
<protein>
    <submittedName>
        <fullName evidence="1">Predicted protein</fullName>
    </submittedName>
</protein>
<accession>E5AAB1</accession>
<name>E5AAB1_LEPMJ</name>
<dbReference type="AlphaFoldDB" id="E5AAB1"/>
<reference evidence="2" key="1">
    <citation type="journal article" date="2011" name="Nat. Commun.">
        <title>Effector diversification within compartments of the Leptosphaeria maculans genome affected by Repeat-Induced Point mutations.</title>
        <authorList>
            <person name="Rouxel T."/>
            <person name="Grandaubert J."/>
            <person name="Hane J.K."/>
            <person name="Hoede C."/>
            <person name="van de Wouw A.P."/>
            <person name="Couloux A."/>
            <person name="Dominguez V."/>
            <person name="Anthouard V."/>
            <person name="Bally P."/>
            <person name="Bourras S."/>
            <person name="Cozijnsen A.J."/>
            <person name="Ciuffetti L.M."/>
            <person name="Degrave A."/>
            <person name="Dilmaghani A."/>
            <person name="Duret L."/>
            <person name="Fudal I."/>
            <person name="Goodwin S.B."/>
            <person name="Gout L."/>
            <person name="Glaser N."/>
            <person name="Linglin J."/>
            <person name="Kema G.H.J."/>
            <person name="Lapalu N."/>
            <person name="Lawrence C.B."/>
            <person name="May K."/>
            <person name="Meyer M."/>
            <person name="Ollivier B."/>
            <person name="Poulain J."/>
            <person name="Schoch C.L."/>
            <person name="Simon A."/>
            <person name="Spatafora J.W."/>
            <person name="Stachowiak A."/>
            <person name="Turgeon B.G."/>
            <person name="Tyler B.M."/>
            <person name="Vincent D."/>
            <person name="Weissenbach J."/>
            <person name="Amselem J."/>
            <person name="Quesneville H."/>
            <person name="Oliver R.P."/>
            <person name="Wincker P."/>
            <person name="Balesdent M.-H."/>
            <person name="Howlett B.J."/>
        </authorList>
    </citation>
    <scope>NUCLEOTIDE SEQUENCE [LARGE SCALE GENOMIC DNA]</scope>
    <source>
        <strain evidence="2">JN3 / isolate v23.1.3 / race Av1-4-5-6-7-8</strain>
    </source>
</reference>
<proteinExistence type="predicted"/>